<dbReference type="STRING" id="1858805.M5G2Z2"/>
<sequence>MSGPSPTSLQRAEDAAVTLEGAGPPTVPVAEVDDRTPHLMRIAAQGKLRTYVAFALKFLQESHNRPLVLHTLPLSSKPASGPPPDAQLPTIEQPVPPSHTTSSQHPLAPCTTCIPRLIAVAEIIKREFVELMATSPQPERRGWTLKQYNELGCLEDLSTQTGSEEGRVTANEDRGGEQGQTGLSLLELLEGKHHLQIKRTPYMKITLTKVPLPSDAVGKATYQEPLPSKKRSKSARARERKKQKRAAAAPETNNDP</sequence>
<evidence type="ECO:0000256" key="1">
    <source>
        <dbReference type="SAM" id="MobiDB-lite"/>
    </source>
</evidence>
<gene>
    <name evidence="2" type="ORF">DACRYDRAFT_106246</name>
</gene>
<dbReference type="Proteomes" id="UP000030653">
    <property type="component" value="Unassembled WGS sequence"/>
</dbReference>
<keyword evidence="3" id="KW-1185">Reference proteome</keyword>
<dbReference type="AlphaFoldDB" id="M5G2Z2"/>
<dbReference type="EMBL" id="JH795860">
    <property type="protein sequence ID" value="EJU03069.1"/>
    <property type="molecule type" value="Genomic_DNA"/>
</dbReference>
<feature type="compositionally biased region" description="Basic and acidic residues" evidence="1">
    <location>
        <begin position="164"/>
        <end position="176"/>
    </location>
</feature>
<evidence type="ECO:0000313" key="3">
    <source>
        <dbReference type="Proteomes" id="UP000030653"/>
    </source>
</evidence>
<dbReference type="OMA" id="TPFMRIT"/>
<dbReference type="OrthoDB" id="424402at2759"/>
<organism evidence="2 3">
    <name type="scientific">Dacryopinax primogenitus (strain DJM 731)</name>
    <name type="common">Brown rot fungus</name>
    <dbReference type="NCBI Taxonomy" id="1858805"/>
    <lineage>
        <taxon>Eukaryota</taxon>
        <taxon>Fungi</taxon>
        <taxon>Dikarya</taxon>
        <taxon>Basidiomycota</taxon>
        <taxon>Agaricomycotina</taxon>
        <taxon>Dacrymycetes</taxon>
        <taxon>Dacrymycetales</taxon>
        <taxon>Dacrymycetaceae</taxon>
        <taxon>Dacryopinax</taxon>
    </lineage>
</organism>
<name>M5G2Z2_DACPD</name>
<feature type="compositionally biased region" description="Basic residues" evidence="1">
    <location>
        <begin position="228"/>
        <end position="245"/>
    </location>
</feature>
<dbReference type="RefSeq" id="XP_040629963.1">
    <property type="nucleotide sequence ID" value="XM_040768232.1"/>
</dbReference>
<dbReference type="HOGENOM" id="CLU_074862_0_0_1"/>
<feature type="region of interest" description="Disordered" evidence="1">
    <location>
        <begin position="159"/>
        <end position="179"/>
    </location>
</feature>
<feature type="region of interest" description="Disordered" evidence="1">
    <location>
        <begin position="74"/>
        <end position="107"/>
    </location>
</feature>
<feature type="region of interest" description="Disordered" evidence="1">
    <location>
        <begin position="213"/>
        <end position="256"/>
    </location>
</feature>
<protein>
    <submittedName>
        <fullName evidence="2">Uncharacterized protein</fullName>
    </submittedName>
</protein>
<accession>M5G2Z2</accession>
<proteinExistence type="predicted"/>
<evidence type="ECO:0000313" key="2">
    <source>
        <dbReference type="EMBL" id="EJU03069.1"/>
    </source>
</evidence>
<dbReference type="GeneID" id="63683294"/>
<reference evidence="2 3" key="1">
    <citation type="journal article" date="2012" name="Science">
        <title>The Paleozoic origin of enzymatic lignin decomposition reconstructed from 31 fungal genomes.</title>
        <authorList>
            <person name="Floudas D."/>
            <person name="Binder M."/>
            <person name="Riley R."/>
            <person name="Barry K."/>
            <person name="Blanchette R.A."/>
            <person name="Henrissat B."/>
            <person name="Martinez A.T."/>
            <person name="Otillar R."/>
            <person name="Spatafora J.W."/>
            <person name="Yadav J.S."/>
            <person name="Aerts A."/>
            <person name="Benoit I."/>
            <person name="Boyd A."/>
            <person name="Carlson A."/>
            <person name="Copeland A."/>
            <person name="Coutinho P.M."/>
            <person name="de Vries R.P."/>
            <person name="Ferreira P."/>
            <person name="Findley K."/>
            <person name="Foster B."/>
            <person name="Gaskell J."/>
            <person name="Glotzer D."/>
            <person name="Gorecki P."/>
            <person name="Heitman J."/>
            <person name="Hesse C."/>
            <person name="Hori C."/>
            <person name="Igarashi K."/>
            <person name="Jurgens J.A."/>
            <person name="Kallen N."/>
            <person name="Kersten P."/>
            <person name="Kohler A."/>
            <person name="Kuees U."/>
            <person name="Kumar T.K.A."/>
            <person name="Kuo A."/>
            <person name="LaButti K."/>
            <person name="Larrondo L.F."/>
            <person name="Lindquist E."/>
            <person name="Ling A."/>
            <person name="Lombard V."/>
            <person name="Lucas S."/>
            <person name="Lundell T."/>
            <person name="Martin R."/>
            <person name="McLaughlin D.J."/>
            <person name="Morgenstern I."/>
            <person name="Morin E."/>
            <person name="Murat C."/>
            <person name="Nagy L.G."/>
            <person name="Nolan M."/>
            <person name="Ohm R.A."/>
            <person name="Patyshakuliyeva A."/>
            <person name="Rokas A."/>
            <person name="Ruiz-Duenas F.J."/>
            <person name="Sabat G."/>
            <person name="Salamov A."/>
            <person name="Samejima M."/>
            <person name="Schmutz J."/>
            <person name="Slot J.C."/>
            <person name="St John F."/>
            <person name="Stenlid J."/>
            <person name="Sun H."/>
            <person name="Sun S."/>
            <person name="Syed K."/>
            <person name="Tsang A."/>
            <person name="Wiebenga A."/>
            <person name="Young D."/>
            <person name="Pisabarro A."/>
            <person name="Eastwood D.C."/>
            <person name="Martin F."/>
            <person name="Cullen D."/>
            <person name="Grigoriev I.V."/>
            <person name="Hibbett D.S."/>
        </authorList>
    </citation>
    <scope>NUCLEOTIDE SEQUENCE [LARGE SCALE GENOMIC DNA]</scope>
    <source>
        <strain evidence="2 3">DJM-731 SS1</strain>
    </source>
</reference>